<gene>
    <name evidence="1" type="ORF">Vadar_023445</name>
</gene>
<reference evidence="1 2" key="1">
    <citation type="journal article" date="2021" name="Hortic Res">
        <title>High-quality reference genome and annotation aids understanding of berry development for evergreen blueberry (Vaccinium darrowii).</title>
        <authorList>
            <person name="Yu J."/>
            <person name="Hulse-Kemp A.M."/>
            <person name="Babiker E."/>
            <person name="Staton M."/>
        </authorList>
    </citation>
    <scope>NUCLEOTIDE SEQUENCE [LARGE SCALE GENOMIC DNA]</scope>
    <source>
        <strain evidence="2">cv. NJ 8807/NJ 8810</strain>
        <tissue evidence="1">Young leaf</tissue>
    </source>
</reference>
<protein>
    <submittedName>
        <fullName evidence="1">Uncharacterized protein</fullName>
    </submittedName>
</protein>
<accession>A0ACB7Y8B2</accession>
<evidence type="ECO:0000313" key="2">
    <source>
        <dbReference type="Proteomes" id="UP000828048"/>
    </source>
</evidence>
<organism evidence="1 2">
    <name type="scientific">Vaccinium darrowii</name>
    <dbReference type="NCBI Taxonomy" id="229202"/>
    <lineage>
        <taxon>Eukaryota</taxon>
        <taxon>Viridiplantae</taxon>
        <taxon>Streptophyta</taxon>
        <taxon>Embryophyta</taxon>
        <taxon>Tracheophyta</taxon>
        <taxon>Spermatophyta</taxon>
        <taxon>Magnoliopsida</taxon>
        <taxon>eudicotyledons</taxon>
        <taxon>Gunneridae</taxon>
        <taxon>Pentapetalae</taxon>
        <taxon>asterids</taxon>
        <taxon>Ericales</taxon>
        <taxon>Ericaceae</taxon>
        <taxon>Vaccinioideae</taxon>
        <taxon>Vaccinieae</taxon>
        <taxon>Vaccinium</taxon>
    </lineage>
</organism>
<keyword evidence="2" id="KW-1185">Reference proteome</keyword>
<sequence>MSTPLEAYKKRKLNPKIYGLCTFELQPCFEPKSSDVEDGMPVNIIEESLKHFLAPFYNHCRCTGVEGGSKNLCGKEAVDLLERICKNLRARKFSNVGANLDSHWPVGRLKYVEDAVVDAMKEKKLINKGFNYGMLTRQEARDVACL</sequence>
<dbReference type="Proteomes" id="UP000828048">
    <property type="component" value="Chromosome 7"/>
</dbReference>
<evidence type="ECO:0000313" key="1">
    <source>
        <dbReference type="EMBL" id="KAH7849820.1"/>
    </source>
</evidence>
<comment type="caution">
    <text evidence="1">The sequence shown here is derived from an EMBL/GenBank/DDBJ whole genome shotgun (WGS) entry which is preliminary data.</text>
</comment>
<name>A0ACB7Y8B2_9ERIC</name>
<proteinExistence type="predicted"/>
<dbReference type="EMBL" id="CM037157">
    <property type="protein sequence ID" value="KAH7849820.1"/>
    <property type="molecule type" value="Genomic_DNA"/>
</dbReference>